<evidence type="ECO:0000313" key="2">
    <source>
        <dbReference type="Proteomes" id="UP000663848"/>
    </source>
</evidence>
<comment type="caution">
    <text evidence="1">The sequence shown here is derived from an EMBL/GenBank/DDBJ whole genome shotgun (WGS) entry which is preliminary data.</text>
</comment>
<accession>A0A822AR85</accession>
<proteinExistence type="predicted"/>
<feature type="non-terminal residue" evidence="1">
    <location>
        <position position="36"/>
    </location>
</feature>
<dbReference type="Proteomes" id="UP000663848">
    <property type="component" value="Unassembled WGS sequence"/>
</dbReference>
<reference evidence="1" key="1">
    <citation type="submission" date="2021-02" db="EMBL/GenBank/DDBJ databases">
        <authorList>
            <person name="Nowell W R."/>
        </authorList>
    </citation>
    <scope>NUCLEOTIDE SEQUENCE</scope>
</reference>
<sequence>MSKQYSTWASNQSVPSVSTDTLTIKLIAMKVDEQHA</sequence>
<organism evidence="1 2">
    <name type="scientific">Rotaria socialis</name>
    <dbReference type="NCBI Taxonomy" id="392032"/>
    <lineage>
        <taxon>Eukaryota</taxon>
        <taxon>Metazoa</taxon>
        <taxon>Spiralia</taxon>
        <taxon>Gnathifera</taxon>
        <taxon>Rotifera</taxon>
        <taxon>Eurotatoria</taxon>
        <taxon>Bdelloidea</taxon>
        <taxon>Philodinida</taxon>
        <taxon>Philodinidae</taxon>
        <taxon>Rotaria</taxon>
    </lineage>
</organism>
<gene>
    <name evidence="1" type="ORF">QYT958_LOCUS37470</name>
</gene>
<name>A0A822AR85_9BILA</name>
<evidence type="ECO:0000313" key="1">
    <source>
        <dbReference type="EMBL" id="CAF4994560.1"/>
    </source>
</evidence>
<protein>
    <submittedName>
        <fullName evidence="1">Uncharacterized protein</fullName>
    </submittedName>
</protein>
<dbReference type="AlphaFoldDB" id="A0A822AR85"/>
<dbReference type="EMBL" id="CAJOBR010031299">
    <property type="protein sequence ID" value="CAF4994560.1"/>
    <property type="molecule type" value="Genomic_DNA"/>
</dbReference>